<feature type="signal peptide" evidence="2">
    <location>
        <begin position="1"/>
        <end position="21"/>
    </location>
</feature>
<gene>
    <name evidence="3" type="ORF">SAMN02745165_02073</name>
</gene>
<feature type="compositionally biased region" description="Acidic residues" evidence="1">
    <location>
        <begin position="123"/>
        <end position="134"/>
    </location>
</feature>
<dbReference type="AlphaFoldDB" id="A0A1M6I9N1"/>
<reference evidence="3 4" key="1">
    <citation type="submission" date="2016-11" db="EMBL/GenBank/DDBJ databases">
        <authorList>
            <person name="Jaros S."/>
            <person name="Januszkiewicz K."/>
            <person name="Wedrychowicz H."/>
        </authorList>
    </citation>
    <scope>NUCLEOTIDE SEQUENCE [LARGE SCALE GENOMIC DNA]</scope>
    <source>
        <strain evidence="3 4">DSM 5091</strain>
    </source>
</reference>
<evidence type="ECO:0000256" key="1">
    <source>
        <dbReference type="SAM" id="MobiDB-lite"/>
    </source>
</evidence>
<dbReference type="InterPro" id="IPR013783">
    <property type="entry name" value="Ig-like_fold"/>
</dbReference>
<evidence type="ECO:0000313" key="4">
    <source>
        <dbReference type="Proteomes" id="UP000184171"/>
    </source>
</evidence>
<proteinExistence type="predicted"/>
<protein>
    <submittedName>
        <fullName evidence="3">Uncharacterized protein</fullName>
    </submittedName>
</protein>
<accession>A0A1M6I9N1</accession>
<sequence length="134" mass="14423">MKTIKMIVLAMLLAFVTVTLAQAGTQVAKGQIAPVKVTVKNAGYSTMAAVKMTAYDNAGSKAGQLCKEVYLRGYGNTTAVEYSWQAPNYATGLFWQAKVEKNGECPNVEVPTVDPVPSHDSDSDSDDGAYDYHH</sequence>
<keyword evidence="2" id="KW-0732">Signal</keyword>
<dbReference type="Gene3D" id="2.60.40.10">
    <property type="entry name" value="Immunoglobulins"/>
    <property type="match status" value="1"/>
</dbReference>
<feature type="region of interest" description="Disordered" evidence="1">
    <location>
        <begin position="106"/>
        <end position="134"/>
    </location>
</feature>
<organism evidence="3 4">
    <name type="scientific">Malonomonas rubra DSM 5091</name>
    <dbReference type="NCBI Taxonomy" id="1122189"/>
    <lineage>
        <taxon>Bacteria</taxon>
        <taxon>Pseudomonadati</taxon>
        <taxon>Thermodesulfobacteriota</taxon>
        <taxon>Desulfuromonadia</taxon>
        <taxon>Desulfuromonadales</taxon>
        <taxon>Geopsychrobacteraceae</taxon>
        <taxon>Malonomonas</taxon>
    </lineage>
</organism>
<dbReference type="Proteomes" id="UP000184171">
    <property type="component" value="Unassembled WGS sequence"/>
</dbReference>
<name>A0A1M6I9N1_MALRU</name>
<evidence type="ECO:0000256" key="2">
    <source>
        <dbReference type="SAM" id="SignalP"/>
    </source>
</evidence>
<keyword evidence="4" id="KW-1185">Reference proteome</keyword>
<evidence type="ECO:0000313" key="3">
    <source>
        <dbReference type="EMBL" id="SHJ31113.1"/>
    </source>
</evidence>
<dbReference type="EMBL" id="FQZT01000006">
    <property type="protein sequence ID" value="SHJ31113.1"/>
    <property type="molecule type" value="Genomic_DNA"/>
</dbReference>
<feature type="chain" id="PRO_5013200744" evidence="2">
    <location>
        <begin position="22"/>
        <end position="134"/>
    </location>
</feature>
<dbReference type="OrthoDB" id="5405845at2"/>
<dbReference type="RefSeq" id="WP_072908568.1">
    <property type="nucleotide sequence ID" value="NZ_FQZT01000006.1"/>
</dbReference>